<dbReference type="Pfam" id="PF01535">
    <property type="entry name" value="PPR"/>
    <property type="match status" value="1"/>
</dbReference>
<sequence>MEIDTNLSNALVDMYAKCGDLEKAVGLFYGIPPAKRNASSWNALISGYGMHGFGKEALKLFSRMQEESAEPNHITFTSILFACDHASLIDEGRKCFADMKKAISEAFDPIKEMPSPQSDGDQTNGKKLGQDMNNKGLKKPAAFSMIEYGKDILGFHTADQENPYRHEVYKKMESLAIEMKMVGYVPDLSCALHDVEEEEKEHMLNYHSEKLALELFHKFINERSLSEMQIGSITFREVLVHVRTTGERWILEPCHP</sequence>
<dbReference type="GO" id="GO:0008270">
    <property type="term" value="F:zinc ion binding"/>
    <property type="evidence" value="ECO:0007669"/>
    <property type="project" value="InterPro"/>
</dbReference>
<accession>A0A9Q0SYB7</accession>
<dbReference type="InterPro" id="IPR002885">
    <property type="entry name" value="PPR_rpt"/>
</dbReference>
<dbReference type="OrthoDB" id="812818at2759"/>
<protein>
    <recommendedName>
        <fullName evidence="5">DYW domain-containing protein</fullName>
    </recommendedName>
</protein>
<keyword evidence="7" id="KW-1185">Reference proteome</keyword>
<comment type="similarity">
    <text evidence="1">Belongs to the PPR family. PCMP-H subfamily.</text>
</comment>
<dbReference type="InterPro" id="IPR032867">
    <property type="entry name" value="DYW_dom"/>
</dbReference>
<evidence type="ECO:0000256" key="3">
    <source>
        <dbReference type="PROSITE-ProRule" id="PRU00708"/>
    </source>
</evidence>
<evidence type="ECO:0000256" key="2">
    <source>
        <dbReference type="ARBA" id="ARBA00022737"/>
    </source>
</evidence>
<dbReference type="GO" id="GO:0003723">
    <property type="term" value="F:RNA binding"/>
    <property type="evidence" value="ECO:0007669"/>
    <property type="project" value="InterPro"/>
</dbReference>
<organism evidence="6 7">
    <name type="scientific">Salix viminalis</name>
    <name type="common">Common osier</name>
    <name type="synonym">Basket willow</name>
    <dbReference type="NCBI Taxonomy" id="40686"/>
    <lineage>
        <taxon>Eukaryota</taxon>
        <taxon>Viridiplantae</taxon>
        <taxon>Streptophyta</taxon>
        <taxon>Embryophyta</taxon>
        <taxon>Tracheophyta</taxon>
        <taxon>Spermatophyta</taxon>
        <taxon>Magnoliopsida</taxon>
        <taxon>eudicotyledons</taxon>
        <taxon>Gunneridae</taxon>
        <taxon>Pentapetalae</taxon>
        <taxon>rosids</taxon>
        <taxon>fabids</taxon>
        <taxon>Malpighiales</taxon>
        <taxon>Salicaceae</taxon>
        <taxon>Saliceae</taxon>
        <taxon>Salix</taxon>
    </lineage>
</organism>
<dbReference type="GO" id="GO:0009451">
    <property type="term" value="P:RNA modification"/>
    <property type="evidence" value="ECO:0007669"/>
    <property type="project" value="InterPro"/>
</dbReference>
<evidence type="ECO:0000259" key="5">
    <source>
        <dbReference type="Pfam" id="PF14432"/>
    </source>
</evidence>
<dbReference type="NCBIfam" id="TIGR00756">
    <property type="entry name" value="PPR"/>
    <property type="match status" value="1"/>
</dbReference>
<feature type="repeat" description="PPR" evidence="3">
    <location>
        <begin position="37"/>
        <end position="71"/>
    </location>
</feature>
<feature type="region of interest" description="Disordered" evidence="4">
    <location>
        <begin position="108"/>
        <end position="133"/>
    </location>
</feature>
<dbReference type="FunFam" id="1.25.40.10:FF:000144">
    <property type="entry name" value="Pentatricopeptide repeat-containing protein, mitochondrial"/>
    <property type="match status" value="1"/>
</dbReference>
<comment type="caution">
    <text evidence="6">The sequence shown here is derived from an EMBL/GenBank/DDBJ whole genome shotgun (WGS) entry which is preliminary data.</text>
</comment>
<proteinExistence type="inferred from homology"/>
<dbReference type="Pfam" id="PF14432">
    <property type="entry name" value="DYW_deaminase"/>
    <property type="match status" value="1"/>
</dbReference>
<dbReference type="InterPro" id="IPR011990">
    <property type="entry name" value="TPR-like_helical_dom_sf"/>
</dbReference>
<gene>
    <name evidence="6" type="ORF">OIU85_004593</name>
</gene>
<feature type="compositionally biased region" description="Polar residues" evidence="4">
    <location>
        <begin position="115"/>
        <end position="125"/>
    </location>
</feature>
<dbReference type="Pfam" id="PF13041">
    <property type="entry name" value="PPR_2"/>
    <property type="match status" value="1"/>
</dbReference>
<dbReference type="Proteomes" id="UP001151529">
    <property type="component" value="Chromosome 13"/>
</dbReference>
<dbReference type="PANTHER" id="PTHR47926:SF500">
    <property type="entry name" value="REPEAT-CONTAINING PROTEIN, PUTATIVE-RELATED"/>
    <property type="match status" value="1"/>
</dbReference>
<dbReference type="InterPro" id="IPR046960">
    <property type="entry name" value="PPR_At4g14850-like_plant"/>
</dbReference>
<evidence type="ECO:0000256" key="4">
    <source>
        <dbReference type="SAM" id="MobiDB-lite"/>
    </source>
</evidence>
<dbReference type="PANTHER" id="PTHR47926">
    <property type="entry name" value="PENTATRICOPEPTIDE REPEAT-CONTAINING PROTEIN"/>
    <property type="match status" value="1"/>
</dbReference>
<dbReference type="AlphaFoldDB" id="A0A9Q0SYB7"/>
<reference evidence="6" key="1">
    <citation type="submission" date="2022-11" db="EMBL/GenBank/DDBJ databases">
        <authorList>
            <person name="Hyden B.L."/>
            <person name="Feng K."/>
            <person name="Yates T."/>
            <person name="Jawdy S."/>
            <person name="Smart L.B."/>
            <person name="Muchero W."/>
        </authorList>
    </citation>
    <scope>NUCLEOTIDE SEQUENCE</scope>
    <source>
        <tissue evidence="6">Shoot tip</tissue>
    </source>
</reference>
<dbReference type="EMBL" id="JAPFFL010000011">
    <property type="protein sequence ID" value="KAJ6693825.1"/>
    <property type="molecule type" value="Genomic_DNA"/>
</dbReference>
<evidence type="ECO:0000313" key="7">
    <source>
        <dbReference type="Proteomes" id="UP001151529"/>
    </source>
</evidence>
<keyword evidence="2" id="KW-0677">Repeat</keyword>
<evidence type="ECO:0000256" key="1">
    <source>
        <dbReference type="ARBA" id="ARBA00006643"/>
    </source>
</evidence>
<reference evidence="6" key="2">
    <citation type="journal article" date="2023" name="Int. J. Mol. Sci.">
        <title>De Novo Assembly and Annotation of 11 Diverse Shrub Willow (Salix) Genomes Reveals Novel Gene Organization in Sex-Linked Regions.</title>
        <authorList>
            <person name="Hyden B."/>
            <person name="Feng K."/>
            <person name="Yates T.B."/>
            <person name="Jawdy S."/>
            <person name="Cereghino C."/>
            <person name="Smart L.B."/>
            <person name="Muchero W."/>
        </authorList>
    </citation>
    <scope>NUCLEOTIDE SEQUENCE [LARGE SCALE GENOMIC DNA]</scope>
    <source>
        <tissue evidence="6">Shoot tip</tissue>
    </source>
</reference>
<evidence type="ECO:0000313" key="6">
    <source>
        <dbReference type="EMBL" id="KAJ6693825.1"/>
    </source>
</evidence>
<name>A0A9Q0SYB7_SALVM</name>
<feature type="domain" description="DYW" evidence="5">
    <location>
        <begin position="183"/>
        <end position="214"/>
    </location>
</feature>
<dbReference type="Gene3D" id="1.25.40.10">
    <property type="entry name" value="Tetratricopeptide repeat domain"/>
    <property type="match status" value="1"/>
</dbReference>
<dbReference type="PROSITE" id="PS51375">
    <property type="entry name" value="PPR"/>
    <property type="match status" value="1"/>
</dbReference>